<feature type="transmembrane region" description="Helical" evidence="1">
    <location>
        <begin position="128"/>
        <end position="146"/>
    </location>
</feature>
<keyword evidence="1" id="KW-0812">Transmembrane</keyword>
<dbReference type="EMBL" id="CP159218">
    <property type="protein sequence ID" value="XCG64632.1"/>
    <property type="molecule type" value="Genomic_DNA"/>
</dbReference>
<dbReference type="Pfam" id="PF08592">
    <property type="entry name" value="Anthrone_oxy"/>
    <property type="match status" value="1"/>
</dbReference>
<keyword evidence="1" id="KW-1133">Transmembrane helix</keyword>
<name>A0AAU8DSK1_9ACTN</name>
<feature type="transmembrane region" description="Helical" evidence="1">
    <location>
        <begin position="6"/>
        <end position="28"/>
    </location>
</feature>
<evidence type="ECO:0000313" key="2">
    <source>
        <dbReference type="EMBL" id="XCG64632.1"/>
    </source>
</evidence>
<proteinExistence type="predicted"/>
<sequence length="148" mass="16027">MDTLISVVTVVIVGILVGAEFAVAVFVNPIFDRLPHNGGLAARTDGARLLGRVMPFWYIASVVLAVVTALAVAGSGRWFWVAGAGLLLVSVLMSVTLLVPINNRVRRWSGSDFPADWREQVGRWDRLHFVRVAVITAGFVLMAIAATR</sequence>
<keyword evidence="1" id="KW-0472">Membrane</keyword>
<feature type="transmembrane region" description="Helical" evidence="1">
    <location>
        <begin position="78"/>
        <end position="99"/>
    </location>
</feature>
<evidence type="ECO:0000256" key="1">
    <source>
        <dbReference type="SAM" id="Phobius"/>
    </source>
</evidence>
<dbReference type="AlphaFoldDB" id="A0AAU8DSK1"/>
<organism evidence="2">
    <name type="scientific">Nakamurella sp. A5-74</name>
    <dbReference type="NCBI Taxonomy" id="3158264"/>
    <lineage>
        <taxon>Bacteria</taxon>
        <taxon>Bacillati</taxon>
        <taxon>Actinomycetota</taxon>
        <taxon>Actinomycetes</taxon>
        <taxon>Nakamurellales</taxon>
        <taxon>Nakamurellaceae</taxon>
        <taxon>Nakamurella</taxon>
    </lineage>
</organism>
<dbReference type="InterPro" id="IPR013901">
    <property type="entry name" value="Anthrone_oxy"/>
</dbReference>
<accession>A0AAU8DSK1</accession>
<protein>
    <submittedName>
        <fullName evidence="2">DUF1772 domain-containing protein</fullName>
    </submittedName>
</protein>
<reference evidence="2" key="1">
    <citation type="submission" date="2024-05" db="EMBL/GenBank/DDBJ databases">
        <authorList>
            <person name="Cai S.Y."/>
            <person name="Jin L.M."/>
            <person name="Li H.R."/>
        </authorList>
    </citation>
    <scope>NUCLEOTIDE SEQUENCE</scope>
    <source>
        <strain evidence="2">A5-74</strain>
    </source>
</reference>
<feature type="transmembrane region" description="Helical" evidence="1">
    <location>
        <begin position="49"/>
        <end position="72"/>
    </location>
</feature>
<gene>
    <name evidence="2" type="ORF">ABLG96_04710</name>
</gene>
<dbReference type="RefSeq" id="WP_353650245.1">
    <property type="nucleotide sequence ID" value="NZ_CP159218.1"/>
</dbReference>